<accession>A0A6G8AZ70</accession>
<dbReference type="KEGG" id="wco:G7084_03100"/>
<dbReference type="AlphaFoldDB" id="A0A6G8AZ70"/>
<keyword evidence="2" id="KW-0238">DNA-binding</keyword>
<dbReference type="EMBL" id="CP049888">
    <property type="protein sequence ID" value="QIL50391.1"/>
    <property type="molecule type" value="Genomic_DNA"/>
</dbReference>
<dbReference type="PANTHER" id="PTHR43280:SF2">
    <property type="entry name" value="HTH-TYPE TRANSCRIPTIONAL REGULATOR EXSA"/>
    <property type="match status" value="1"/>
</dbReference>
<dbReference type="SMART" id="SM00342">
    <property type="entry name" value="HTH_ARAC"/>
    <property type="match status" value="1"/>
</dbReference>
<sequence>MDRKIISIALPPFPNFIEGNLAIFQKGQLHPNRKELGYFDLIFVKSGRLFITEAGVNYTINPNEMFILLPNQHHYSWKACEEQTEFFWIHIYTTAQWDESEHPKHFTSMLPIPDLHFHQRNYTLHLPKQAAILDRDLIFELLIQIQTSTEHDDVDAIWHTEDLFLKFLKYVENEGFTKDRATILAEKIHLFLEKNINKKITNQDISNYFHLHINYLARVSRQIYGKTPLELLDDLRMEVAKEYLVKSNVLLKNIAEIIGYESYISFSNHFKKNIGLAPRDYREKYRN</sequence>
<keyword evidence="6" id="KW-1185">Reference proteome</keyword>
<gene>
    <name evidence="5" type="ORF">G7084_03100</name>
</gene>
<dbReference type="Proteomes" id="UP000500741">
    <property type="component" value="Chromosome"/>
</dbReference>
<dbReference type="InterPro" id="IPR018060">
    <property type="entry name" value="HTH_AraC"/>
</dbReference>
<dbReference type="Gene3D" id="1.10.10.60">
    <property type="entry name" value="Homeodomain-like"/>
    <property type="match status" value="2"/>
</dbReference>
<dbReference type="PROSITE" id="PS01124">
    <property type="entry name" value="HTH_ARAC_FAMILY_2"/>
    <property type="match status" value="1"/>
</dbReference>
<evidence type="ECO:0000256" key="3">
    <source>
        <dbReference type="ARBA" id="ARBA00023163"/>
    </source>
</evidence>
<dbReference type="SUPFAM" id="SSF51215">
    <property type="entry name" value="Regulatory protein AraC"/>
    <property type="match status" value="1"/>
</dbReference>
<dbReference type="PANTHER" id="PTHR43280">
    <property type="entry name" value="ARAC-FAMILY TRANSCRIPTIONAL REGULATOR"/>
    <property type="match status" value="1"/>
</dbReference>
<name>A0A6G8AZ70_9LACO</name>
<evidence type="ECO:0000259" key="4">
    <source>
        <dbReference type="PROSITE" id="PS01124"/>
    </source>
</evidence>
<keyword evidence="3" id="KW-0804">Transcription</keyword>
<keyword evidence="1" id="KW-0805">Transcription regulation</keyword>
<evidence type="ECO:0000313" key="6">
    <source>
        <dbReference type="Proteomes" id="UP000500741"/>
    </source>
</evidence>
<feature type="domain" description="HTH araC/xylS-type" evidence="4">
    <location>
        <begin position="186"/>
        <end position="284"/>
    </location>
</feature>
<dbReference type="Pfam" id="PF12833">
    <property type="entry name" value="HTH_18"/>
    <property type="match status" value="1"/>
</dbReference>
<dbReference type="PROSITE" id="PS00041">
    <property type="entry name" value="HTH_ARAC_FAMILY_1"/>
    <property type="match status" value="1"/>
</dbReference>
<dbReference type="InterPro" id="IPR018062">
    <property type="entry name" value="HTH_AraC-typ_CS"/>
</dbReference>
<dbReference type="RefSeq" id="WP_166009956.1">
    <property type="nucleotide sequence ID" value="NZ_CP049888.1"/>
</dbReference>
<evidence type="ECO:0000313" key="5">
    <source>
        <dbReference type="EMBL" id="QIL50391.1"/>
    </source>
</evidence>
<evidence type="ECO:0000256" key="1">
    <source>
        <dbReference type="ARBA" id="ARBA00023015"/>
    </source>
</evidence>
<protein>
    <submittedName>
        <fullName evidence="5">Helix-turn-helix transcriptional regulator</fullName>
    </submittedName>
</protein>
<dbReference type="InterPro" id="IPR009057">
    <property type="entry name" value="Homeodomain-like_sf"/>
</dbReference>
<dbReference type="GO" id="GO:0043565">
    <property type="term" value="F:sequence-specific DNA binding"/>
    <property type="evidence" value="ECO:0007669"/>
    <property type="project" value="InterPro"/>
</dbReference>
<evidence type="ECO:0000256" key="2">
    <source>
        <dbReference type="ARBA" id="ARBA00023125"/>
    </source>
</evidence>
<dbReference type="SUPFAM" id="SSF46689">
    <property type="entry name" value="Homeodomain-like"/>
    <property type="match status" value="1"/>
</dbReference>
<reference evidence="5 6" key="1">
    <citation type="submission" date="2020-03" db="EMBL/GenBank/DDBJ databases">
        <title>Weissella sp. nov., isolated from Cybister lewisianus.</title>
        <authorList>
            <person name="Hyun D.-W."/>
            <person name="Bae J.-W."/>
        </authorList>
    </citation>
    <scope>NUCLEOTIDE SEQUENCE [LARGE SCALE GENOMIC DNA]</scope>
    <source>
        <strain evidence="5 6">HDW19</strain>
    </source>
</reference>
<proteinExistence type="predicted"/>
<dbReference type="GO" id="GO:0003700">
    <property type="term" value="F:DNA-binding transcription factor activity"/>
    <property type="evidence" value="ECO:0007669"/>
    <property type="project" value="InterPro"/>
</dbReference>
<dbReference type="InterPro" id="IPR037923">
    <property type="entry name" value="HTH-like"/>
</dbReference>
<organism evidence="5 6">
    <name type="scientific">Weissella coleopterorum</name>
    <dbReference type="NCBI Taxonomy" id="2714949"/>
    <lineage>
        <taxon>Bacteria</taxon>
        <taxon>Bacillati</taxon>
        <taxon>Bacillota</taxon>
        <taxon>Bacilli</taxon>
        <taxon>Lactobacillales</taxon>
        <taxon>Lactobacillaceae</taxon>
        <taxon>Weissella</taxon>
    </lineage>
</organism>